<dbReference type="EMBL" id="CABFWN010000001">
    <property type="protein sequence ID" value="VUG16168.1"/>
    <property type="molecule type" value="Genomic_DNA"/>
</dbReference>
<dbReference type="SMART" id="SM00268">
    <property type="entry name" value="ACTIN"/>
    <property type="match status" value="1"/>
</dbReference>
<comment type="similarity">
    <text evidence="1">Belongs to the actin family.</text>
</comment>
<sequence length="428" mass="48167">MEFEFPSVIIDLNSSQLRAGISNCDLPTVLVPTAYSKLNDSGSNGKKYAFDDDIDLHPESDIYTLFNDGVLYNWDAMPEYLNFIYKKLQVDVNKQEIPLVLAENAWTPNKSKSKALEVAFEDLEVPLFSLLKRQVCTAYSLSKPSAAVVVDVDDDFVSVTPVSNGRVLSKGIVRTKYGGNYLRLFAMEYIKSQLANGKSQDNIEDALIPRYFQGKNMKMSDSFKRYQTGKSLDDFKENILTSSLLKVDPLQKDIPRDNQLGLTRGAGPLEQKNYELPNKYTIKNIGIDQYKLAEPVFRPYEYAKWLDPVNAYGVSSDAEGVGSLIFTSMKNVGGTGEMYVNLLNNIVISGSTSYLPQMEQRIIQDLRMYVQDYSLSTYLAPDMIERAADSWIGASILTSCAVADFDHLFVTREEYLENGEGYALEKFK</sequence>
<keyword evidence="3" id="KW-1185">Reference proteome</keyword>
<evidence type="ECO:0000313" key="3">
    <source>
        <dbReference type="Proteomes" id="UP000478008"/>
    </source>
</evidence>
<dbReference type="InterPro" id="IPR004000">
    <property type="entry name" value="Actin"/>
</dbReference>
<reference evidence="2 3" key="1">
    <citation type="submission" date="2019-07" db="EMBL/GenBank/DDBJ databases">
        <authorList>
            <person name="Friedrich A."/>
            <person name="Schacherer J."/>
        </authorList>
    </citation>
    <scope>NUCLEOTIDE SEQUENCE [LARGE SCALE GENOMIC DNA]</scope>
</reference>
<evidence type="ECO:0000313" key="2">
    <source>
        <dbReference type="EMBL" id="VUG16168.1"/>
    </source>
</evidence>
<name>A0A7D9GYJ2_DEKBR</name>
<dbReference type="InterPro" id="IPR043129">
    <property type="entry name" value="ATPase_NBD"/>
</dbReference>
<dbReference type="Gene3D" id="3.30.420.40">
    <property type="match status" value="2"/>
</dbReference>
<dbReference type="Gene3D" id="3.90.640.10">
    <property type="entry name" value="Actin, Chain A, domain 4"/>
    <property type="match status" value="1"/>
</dbReference>
<evidence type="ECO:0000256" key="1">
    <source>
        <dbReference type="RuleBase" id="RU000487"/>
    </source>
</evidence>
<proteinExistence type="inferred from homology"/>
<dbReference type="Pfam" id="PF00022">
    <property type="entry name" value="Actin"/>
    <property type="match status" value="1"/>
</dbReference>
<accession>A0A7D9GYJ2</accession>
<dbReference type="AlphaFoldDB" id="A0A7D9GYJ2"/>
<dbReference type="SUPFAM" id="SSF53067">
    <property type="entry name" value="Actin-like ATPase domain"/>
    <property type="match status" value="2"/>
</dbReference>
<protein>
    <submittedName>
        <fullName evidence="2">DEBR0S1_09538g1_1</fullName>
    </submittedName>
</protein>
<dbReference type="PANTHER" id="PTHR11937">
    <property type="entry name" value="ACTIN"/>
    <property type="match status" value="1"/>
</dbReference>
<dbReference type="Proteomes" id="UP000478008">
    <property type="component" value="Unassembled WGS sequence"/>
</dbReference>
<gene>
    <name evidence="2" type="ORF">DEBR0S1_09538G</name>
</gene>
<organism evidence="2 3">
    <name type="scientific">Dekkera bruxellensis</name>
    <name type="common">Brettanomyces custersii</name>
    <dbReference type="NCBI Taxonomy" id="5007"/>
    <lineage>
        <taxon>Eukaryota</taxon>
        <taxon>Fungi</taxon>
        <taxon>Dikarya</taxon>
        <taxon>Ascomycota</taxon>
        <taxon>Saccharomycotina</taxon>
        <taxon>Pichiomycetes</taxon>
        <taxon>Pichiales</taxon>
        <taxon>Pichiaceae</taxon>
        <taxon>Brettanomyces</taxon>
    </lineage>
</organism>